<name>A0A3M2U142_PSEYM</name>
<gene>
    <name evidence="1" type="ORF">APX70_200014</name>
</gene>
<feature type="non-terminal residue" evidence="1">
    <location>
        <position position="40"/>
    </location>
</feature>
<organism evidence="1 2">
    <name type="scientific">Pseudomonas syringae pv. maculicola</name>
    <dbReference type="NCBI Taxonomy" id="59511"/>
    <lineage>
        <taxon>Bacteria</taxon>
        <taxon>Pseudomonadati</taxon>
        <taxon>Pseudomonadota</taxon>
        <taxon>Gammaproteobacteria</taxon>
        <taxon>Pseudomonadales</taxon>
        <taxon>Pseudomonadaceae</taxon>
        <taxon>Pseudomonas</taxon>
    </lineage>
</organism>
<reference evidence="1 2" key="1">
    <citation type="submission" date="2018-08" db="EMBL/GenBank/DDBJ databases">
        <title>Recombination of ecologically and evolutionarily significant loci maintains genetic cohesion in the Pseudomonas syringae species complex.</title>
        <authorList>
            <person name="Dillon M."/>
            <person name="Thakur S."/>
            <person name="Almeida R.N.D."/>
            <person name="Weir B.S."/>
            <person name="Guttman D.S."/>
        </authorList>
    </citation>
    <scope>NUCLEOTIDE SEQUENCE [LARGE SCALE GENOMIC DNA]</scope>
    <source>
        <strain evidence="1 2">88_10</strain>
    </source>
</reference>
<protein>
    <submittedName>
        <fullName evidence="1">Uncharacterized protein</fullName>
    </submittedName>
</protein>
<dbReference type="AlphaFoldDB" id="A0A3M2U142"/>
<proteinExistence type="predicted"/>
<sequence>MLEGESNEPVFDRRERVMISGVLQLAERQIRTVMTPRAEI</sequence>
<evidence type="ECO:0000313" key="1">
    <source>
        <dbReference type="EMBL" id="RML20726.1"/>
    </source>
</evidence>
<evidence type="ECO:0000313" key="2">
    <source>
        <dbReference type="Proteomes" id="UP000282378"/>
    </source>
</evidence>
<dbReference type="EMBL" id="RBNL01004916">
    <property type="protein sequence ID" value="RML20726.1"/>
    <property type="molecule type" value="Genomic_DNA"/>
</dbReference>
<dbReference type="InterPro" id="IPR046342">
    <property type="entry name" value="CBS_dom_sf"/>
</dbReference>
<comment type="caution">
    <text evidence="1">The sequence shown here is derived from an EMBL/GenBank/DDBJ whole genome shotgun (WGS) entry which is preliminary data.</text>
</comment>
<accession>A0A3M2U142</accession>
<dbReference type="Gene3D" id="3.10.580.10">
    <property type="entry name" value="CBS-domain"/>
    <property type="match status" value="1"/>
</dbReference>
<dbReference type="Proteomes" id="UP000282378">
    <property type="component" value="Unassembled WGS sequence"/>
</dbReference>